<organism evidence="1 2">
    <name type="scientific">Deinococcus malanensis</name>
    <dbReference type="NCBI Taxonomy" id="1706855"/>
    <lineage>
        <taxon>Bacteria</taxon>
        <taxon>Thermotogati</taxon>
        <taxon>Deinococcota</taxon>
        <taxon>Deinococci</taxon>
        <taxon>Deinococcales</taxon>
        <taxon>Deinococcaceae</taxon>
        <taxon>Deinococcus</taxon>
    </lineage>
</organism>
<name>A0ABQ2ERC9_9DEIO</name>
<dbReference type="RefSeq" id="WP_189006148.1">
    <property type="nucleotide sequence ID" value="NZ_BMPP01000005.1"/>
</dbReference>
<evidence type="ECO:0000313" key="1">
    <source>
        <dbReference type="EMBL" id="GGK22741.1"/>
    </source>
</evidence>
<keyword evidence="2" id="KW-1185">Reference proteome</keyword>
<proteinExistence type="predicted"/>
<evidence type="ECO:0000313" key="2">
    <source>
        <dbReference type="Proteomes" id="UP000647587"/>
    </source>
</evidence>
<protein>
    <recommendedName>
        <fullName evidence="3">Phospholipase/carboxylesterase/thioesterase domain-containing protein</fullName>
    </recommendedName>
</protein>
<reference evidence="2" key="1">
    <citation type="journal article" date="2019" name="Int. J. Syst. Evol. Microbiol.">
        <title>The Global Catalogue of Microorganisms (GCM) 10K type strain sequencing project: providing services to taxonomists for standard genome sequencing and annotation.</title>
        <authorList>
            <consortium name="The Broad Institute Genomics Platform"/>
            <consortium name="The Broad Institute Genome Sequencing Center for Infectious Disease"/>
            <person name="Wu L."/>
            <person name="Ma J."/>
        </authorList>
    </citation>
    <scope>NUCLEOTIDE SEQUENCE [LARGE SCALE GENOMIC DNA]</scope>
    <source>
        <strain evidence="2">JCM 30331</strain>
    </source>
</reference>
<comment type="caution">
    <text evidence="1">The sequence shown here is derived from an EMBL/GenBank/DDBJ whole genome shotgun (WGS) entry which is preliminary data.</text>
</comment>
<dbReference type="Gene3D" id="3.40.50.1820">
    <property type="entry name" value="alpha/beta hydrolase"/>
    <property type="match status" value="1"/>
</dbReference>
<gene>
    <name evidence="1" type="ORF">GCM10008955_15270</name>
</gene>
<dbReference type="InterPro" id="IPR029058">
    <property type="entry name" value="AB_hydrolase_fold"/>
</dbReference>
<dbReference type="EMBL" id="BMPP01000005">
    <property type="protein sequence ID" value="GGK22741.1"/>
    <property type="molecule type" value="Genomic_DNA"/>
</dbReference>
<dbReference type="SUPFAM" id="SSF53474">
    <property type="entry name" value="alpha/beta-Hydrolases"/>
    <property type="match status" value="1"/>
</dbReference>
<sequence>MLLHGAGVDETSLLALAPRPVPRLTMISVCSPEIRSGSYGFFRVPFLPEPVIVLHEAEASRQILINFLLVLVRQHDLDPGRVFELGYSQGAIIRASVALSRPDLVVGLVILSSRILPEVRPYFQPPAGGISYRSSWRTAPGISSGAFIMGAPVRPCRLNLACS</sequence>
<accession>A0ABQ2ERC9</accession>
<dbReference type="Proteomes" id="UP000647587">
    <property type="component" value="Unassembled WGS sequence"/>
</dbReference>
<evidence type="ECO:0008006" key="3">
    <source>
        <dbReference type="Google" id="ProtNLM"/>
    </source>
</evidence>